<keyword evidence="17" id="KW-1185">Reference proteome</keyword>
<evidence type="ECO:0000256" key="12">
    <source>
        <dbReference type="RuleBase" id="RU000682"/>
    </source>
</evidence>
<evidence type="ECO:0000256" key="2">
    <source>
        <dbReference type="ARBA" id="ARBA00022473"/>
    </source>
</evidence>
<dbReference type="GO" id="GO:1990837">
    <property type="term" value="F:sequence-specific double-stranded DNA binding"/>
    <property type="evidence" value="ECO:0000318"/>
    <property type="project" value="GO_Central"/>
</dbReference>
<keyword evidence="6 11" id="KW-0238">DNA-binding</keyword>
<dbReference type="PANTHER" id="PTHR46799:SF1">
    <property type="entry name" value="HOMEOBOX PROTEIN UNC-4 HOMOLOG"/>
    <property type="match status" value="1"/>
</dbReference>
<evidence type="ECO:0000256" key="4">
    <source>
        <dbReference type="ARBA" id="ARBA00022902"/>
    </source>
</evidence>
<dbReference type="SMART" id="SM00389">
    <property type="entry name" value="HOX"/>
    <property type="match status" value="1"/>
</dbReference>
<dbReference type="PANTHER" id="PTHR46799">
    <property type="entry name" value="HOMEOBOX PROTEIN UNC-4 HOMOLOG"/>
    <property type="match status" value="1"/>
</dbReference>
<dbReference type="RefSeq" id="XP_011666328.1">
    <property type="nucleotide sequence ID" value="XM_011668026.2"/>
</dbReference>
<dbReference type="Gene3D" id="1.10.10.60">
    <property type="entry name" value="Homeodomain-like"/>
    <property type="match status" value="1"/>
</dbReference>
<reference evidence="17" key="1">
    <citation type="submission" date="2015-02" db="EMBL/GenBank/DDBJ databases">
        <title>Genome sequencing for Strongylocentrotus purpuratus.</title>
        <authorList>
            <person name="Murali S."/>
            <person name="Liu Y."/>
            <person name="Vee V."/>
            <person name="English A."/>
            <person name="Wang M."/>
            <person name="Skinner E."/>
            <person name="Han Y."/>
            <person name="Muzny D.M."/>
            <person name="Worley K.C."/>
            <person name="Gibbs R.A."/>
        </authorList>
    </citation>
    <scope>NUCLEOTIDE SEQUENCE</scope>
</reference>
<feature type="coiled-coil region" evidence="13">
    <location>
        <begin position="439"/>
        <end position="466"/>
    </location>
</feature>
<dbReference type="GO" id="GO:0030154">
    <property type="term" value="P:cell differentiation"/>
    <property type="evidence" value="ECO:0007669"/>
    <property type="project" value="UniProtKB-KW"/>
</dbReference>
<keyword evidence="8" id="KW-0804">Transcription</keyword>
<evidence type="ECO:0000256" key="14">
    <source>
        <dbReference type="SAM" id="MobiDB-lite"/>
    </source>
</evidence>
<dbReference type="InParanoid" id="A0A7M7HJX7"/>
<dbReference type="InterPro" id="IPR009057">
    <property type="entry name" value="Homeodomain-like_sf"/>
</dbReference>
<keyword evidence="4" id="KW-0524">Neurogenesis</keyword>
<evidence type="ECO:0000256" key="3">
    <source>
        <dbReference type="ARBA" id="ARBA00022782"/>
    </source>
</evidence>
<keyword evidence="13" id="KW-0175">Coiled coil</keyword>
<sequence length="468" mass="51557">MDAQLMRSHFSQGSLGGLSPFPAYSFSSAAHALGFHVSPPGASPGTHGDLAITTSMAAAAAAVRVQSSMKKDLKHVSGDCFSSKSKMMKIGGIEDDHDKNDKDDKDSNDNKRRRSRTNFNGWQLEELERAFNESHYPDVFTREALAMRLDLVESRVQVRVWFQNRRAKWRKRENTRKGPGRPAHNAHLTSCSGDPIPPDELERRERMKMERKIKKQKEKTDKVPNRQVSRRVGGGSQAEGSGGGDGEERRRDSCSSSTGICVDGPGGFLADGHLSQKDFMESSSAEPSEIDSECMDSMSIDTTEEQRKLPDSPRFKLAARTLLNPLRGVGPLPRFDGDKLQDCDAASAFHSSFSIDRLLSRQPEQHRDIKPGTVAAAAAAAALWPDFCPSYALAAPNPLAWGALTTFGFPRMWAGLTADRLAGCLRANSQQMGLLDAWRERKTMSVEALRKKAQEHKEALSKNELSDG</sequence>
<dbReference type="GeneID" id="577625"/>
<dbReference type="GO" id="GO:0005634">
    <property type="term" value="C:nucleus"/>
    <property type="evidence" value="ECO:0007669"/>
    <property type="project" value="UniProtKB-SubCell"/>
</dbReference>
<evidence type="ECO:0000313" key="16">
    <source>
        <dbReference type="EnsemblMetazoa" id="XP_011666328"/>
    </source>
</evidence>
<dbReference type="GO" id="GO:0010468">
    <property type="term" value="P:regulation of gene expression"/>
    <property type="evidence" value="ECO:0000318"/>
    <property type="project" value="GO_Central"/>
</dbReference>
<name>A0A7M7HJX7_STRPU</name>
<feature type="compositionally biased region" description="Basic and acidic residues" evidence="14">
    <location>
        <begin position="200"/>
        <end position="210"/>
    </location>
</feature>
<dbReference type="Pfam" id="PF00046">
    <property type="entry name" value="Homeodomain"/>
    <property type="match status" value="1"/>
</dbReference>
<evidence type="ECO:0000256" key="1">
    <source>
        <dbReference type="ARBA" id="ARBA00004123"/>
    </source>
</evidence>
<dbReference type="KEGG" id="spu:577625"/>
<evidence type="ECO:0000256" key="5">
    <source>
        <dbReference type="ARBA" id="ARBA00023015"/>
    </source>
</evidence>
<keyword evidence="7 11" id="KW-0371">Homeobox</keyword>
<proteinExistence type="inferred from homology"/>
<evidence type="ECO:0000256" key="6">
    <source>
        <dbReference type="ARBA" id="ARBA00023125"/>
    </source>
</evidence>
<organism evidence="16 17">
    <name type="scientific">Strongylocentrotus purpuratus</name>
    <name type="common">Purple sea urchin</name>
    <dbReference type="NCBI Taxonomy" id="7668"/>
    <lineage>
        <taxon>Eukaryota</taxon>
        <taxon>Metazoa</taxon>
        <taxon>Echinodermata</taxon>
        <taxon>Eleutherozoa</taxon>
        <taxon>Echinozoa</taxon>
        <taxon>Echinoidea</taxon>
        <taxon>Euechinoidea</taxon>
        <taxon>Echinacea</taxon>
        <taxon>Camarodonta</taxon>
        <taxon>Echinidea</taxon>
        <taxon>Strongylocentrotidae</taxon>
        <taxon>Strongylocentrotus</taxon>
    </lineage>
</organism>
<evidence type="ECO:0000256" key="10">
    <source>
        <dbReference type="ARBA" id="ARBA00038351"/>
    </source>
</evidence>
<evidence type="ECO:0000256" key="11">
    <source>
        <dbReference type="PROSITE-ProRule" id="PRU00108"/>
    </source>
</evidence>
<dbReference type="OMA" id="ECMDNIS"/>
<dbReference type="PROSITE" id="PS50071">
    <property type="entry name" value="HOMEOBOX_2"/>
    <property type="match status" value="1"/>
</dbReference>
<dbReference type="InterPro" id="IPR001356">
    <property type="entry name" value="HD"/>
</dbReference>
<dbReference type="OrthoDB" id="6159439at2759"/>
<feature type="compositionally biased region" description="Gly residues" evidence="14">
    <location>
        <begin position="232"/>
        <end position="244"/>
    </location>
</feature>
<evidence type="ECO:0000256" key="8">
    <source>
        <dbReference type="ARBA" id="ARBA00023163"/>
    </source>
</evidence>
<evidence type="ECO:0000259" key="15">
    <source>
        <dbReference type="PROSITE" id="PS50071"/>
    </source>
</evidence>
<keyword evidence="2" id="KW-0217">Developmental protein</keyword>
<dbReference type="Proteomes" id="UP000007110">
    <property type="component" value="Unassembled WGS sequence"/>
</dbReference>
<protein>
    <recommendedName>
        <fullName evidence="15">Homeobox domain-containing protein</fullName>
    </recommendedName>
</protein>
<evidence type="ECO:0000256" key="9">
    <source>
        <dbReference type="ARBA" id="ARBA00023242"/>
    </source>
</evidence>
<evidence type="ECO:0000256" key="13">
    <source>
        <dbReference type="SAM" id="Coils"/>
    </source>
</evidence>
<comment type="subcellular location">
    <subcellularLocation>
        <location evidence="1 11 12">Nucleus</location>
    </subcellularLocation>
</comment>
<dbReference type="FunFam" id="1.10.10.60:FF:000057">
    <property type="entry name" value="Short stature homeobox 2"/>
    <property type="match status" value="1"/>
</dbReference>
<evidence type="ECO:0000256" key="7">
    <source>
        <dbReference type="ARBA" id="ARBA00023155"/>
    </source>
</evidence>
<dbReference type="GO" id="GO:0007399">
    <property type="term" value="P:nervous system development"/>
    <property type="evidence" value="ECO:0007669"/>
    <property type="project" value="UniProtKB-KW"/>
</dbReference>
<keyword evidence="5" id="KW-0805">Transcription regulation</keyword>
<reference evidence="16" key="2">
    <citation type="submission" date="2021-01" db="UniProtKB">
        <authorList>
            <consortium name="EnsemblMetazoa"/>
        </authorList>
    </citation>
    <scope>IDENTIFICATION</scope>
</reference>
<evidence type="ECO:0000313" key="17">
    <source>
        <dbReference type="Proteomes" id="UP000007110"/>
    </source>
</evidence>
<keyword evidence="9 11" id="KW-0539">Nucleus</keyword>
<dbReference type="CDD" id="cd00086">
    <property type="entry name" value="homeodomain"/>
    <property type="match status" value="1"/>
</dbReference>
<dbReference type="AlphaFoldDB" id="A0A7M7HJX7"/>
<keyword evidence="3" id="KW-0221">Differentiation</keyword>
<dbReference type="SUPFAM" id="SSF46689">
    <property type="entry name" value="Homeodomain-like"/>
    <property type="match status" value="1"/>
</dbReference>
<dbReference type="EnsemblMetazoa" id="XM_011668026">
    <property type="protein sequence ID" value="XP_011666328"/>
    <property type="gene ID" value="LOC577625"/>
</dbReference>
<feature type="region of interest" description="Disordered" evidence="14">
    <location>
        <begin position="171"/>
        <end position="262"/>
    </location>
</feature>
<accession>A0A7M7HJX7</accession>
<feature type="compositionally biased region" description="Basic and acidic residues" evidence="14">
    <location>
        <begin position="92"/>
        <end position="110"/>
    </location>
</feature>
<feature type="DNA-binding region" description="Homeobox" evidence="11">
    <location>
        <begin position="112"/>
        <end position="173"/>
    </location>
</feature>
<comment type="similarity">
    <text evidence="10">Belongs to the paired homeobox family. Unc-4 subfamily.</text>
</comment>
<feature type="domain" description="Homeobox" evidence="15">
    <location>
        <begin position="110"/>
        <end position="172"/>
    </location>
</feature>
<feature type="region of interest" description="Disordered" evidence="14">
    <location>
        <begin position="91"/>
        <end position="115"/>
    </location>
</feature>